<keyword evidence="6 8" id="KW-1133">Transmembrane helix</keyword>
<sequence>MPLARLLAAIERIPPRRALLVLLLFHVAIHLRYLNLPPVGFHLWRQCDTLSVARNFYEQGMNFFEPRVDRCGVGSGVTGSEFPLVTYLMALGYRAFGYGYWVQRLVVLLLSLIAVAGCFRFTQALLGSTLLAAASSLILVLSPLFVYYSVVAMPDVPMLGFLFLGLAGLTAWSRGSGTRHALWGIGALGLGTLIKLSAAAAWPAALVLSLRGWGRSSGPQRWIVAAAAAVAVAAVGAWYAHARALSEIHHSRIFLLSPMFPYPAAVVPRVLKREFLEWLPELFLNYASFVWFAIGIASLGGSASVETRRFSLAYAVSLGGFMVAVLPMLEIHDYYMVAALPLLVPIATLGFGRLWAAAARRPAAALLAATLLAAAVILGPIRGLSRLEGRRPPAGLETIAPALDRMIPDRRERVIAASDPSPDIFLYFMHRRGWSATSAVGAEEFEDMAAQGARYLISSSRDLETRPEIAHHLRQIGSHERFNVFRIVR</sequence>
<gene>
    <name evidence="10" type="ORF">E6K73_00695</name>
</gene>
<protein>
    <recommendedName>
        <fullName evidence="9">Glycosyltransferase RgtA/B/C/D-like domain-containing protein</fullName>
    </recommendedName>
</protein>
<reference evidence="10 11" key="1">
    <citation type="journal article" date="2019" name="Nat. Microbiol.">
        <title>Mediterranean grassland soil C-N compound turnover is dependent on rainfall and depth, and is mediated by genomically divergent microorganisms.</title>
        <authorList>
            <person name="Diamond S."/>
            <person name="Andeer P.F."/>
            <person name="Li Z."/>
            <person name="Crits-Christoph A."/>
            <person name="Burstein D."/>
            <person name="Anantharaman K."/>
            <person name="Lane K.R."/>
            <person name="Thomas B.C."/>
            <person name="Pan C."/>
            <person name="Northen T.R."/>
            <person name="Banfield J.F."/>
        </authorList>
    </citation>
    <scope>NUCLEOTIDE SEQUENCE [LARGE SCALE GENOMIC DNA]</scope>
    <source>
        <strain evidence="10">WS_3</strain>
    </source>
</reference>
<comment type="caution">
    <text evidence="10">The sequence shown here is derived from an EMBL/GenBank/DDBJ whole genome shotgun (WGS) entry which is preliminary data.</text>
</comment>
<keyword evidence="3" id="KW-0328">Glycosyltransferase</keyword>
<evidence type="ECO:0000313" key="11">
    <source>
        <dbReference type="Proteomes" id="UP000320184"/>
    </source>
</evidence>
<dbReference type="InterPro" id="IPR050297">
    <property type="entry name" value="LipidA_mod_glycosyltrf_83"/>
</dbReference>
<dbReference type="Proteomes" id="UP000320184">
    <property type="component" value="Unassembled WGS sequence"/>
</dbReference>
<feature type="transmembrane region" description="Helical" evidence="8">
    <location>
        <begin position="131"/>
        <end position="150"/>
    </location>
</feature>
<comment type="subcellular location">
    <subcellularLocation>
        <location evidence="1">Cell membrane</location>
        <topology evidence="1">Multi-pass membrane protein</topology>
    </subcellularLocation>
</comment>
<dbReference type="GO" id="GO:0016763">
    <property type="term" value="F:pentosyltransferase activity"/>
    <property type="evidence" value="ECO:0007669"/>
    <property type="project" value="TreeGrafter"/>
</dbReference>
<dbReference type="GO" id="GO:0005886">
    <property type="term" value="C:plasma membrane"/>
    <property type="evidence" value="ECO:0007669"/>
    <property type="project" value="UniProtKB-SubCell"/>
</dbReference>
<dbReference type="Pfam" id="PF13231">
    <property type="entry name" value="PMT_2"/>
    <property type="match status" value="1"/>
</dbReference>
<evidence type="ECO:0000313" key="10">
    <source>
        <dbReference type="EMBL" id="TMQ53935.1"/>
    </source>
</evidence>
<organism evidence="10 11">
    <name type="scientific">Eiseniibacteriota bacterium</name>
    <dbReference type="NCBI Taxonomy" id="2212470"/>
    <lineage>
        <taxon>Bacteria</taxon>
        <taxon>Candidatus Eiseniibacteriota</taxon>
    </lineage>
</organism>
<feature type="transmembrane region" description="Helical" evidence="8">
    <location>
        <begin position="312"/>
        <end position="329"/>
    </location>
</feature>
<dbReference type="InterPro" id="IPR038731">
    <property type="entry name" value="RgtA/B/C-like"/>
</dbReference>
<proteinExistence type="predicted"/>
<evidence type="ECO:0000256" key="6">
    <source>
        <dbReference type="ARBA" id="ARBA00022989"/>
    </source>
</evidence>
<evidence type="ECO:0000256" key="2">
    <source>
        <dbReference type="ARBA" id="ARBA00022475"/>
    </source>
</evidence>
<dbReference type="AlphaFoldDB" id="A0A538SRB3"/>
<feature type="domain" description="Glycosyltransferase RgtA/B/C/D-like" evidence="9">
    <location>
        <begin position="83"/>
        <end position="237"/>
    </location>
</feature>
<evidence type="ECO:0000256" key="8">
    <source>
        <dbReference type="SAM" id="Phobius"/>
    </source>
</evidence>
<dbReference type="PANTHER" id="PTHR33908">
    <property type="entry name" value="MANNOSYLTRANSFERASE YKCB-RELATED"/>
    <property type="match status" value="1"/>
</dbReference>
<dbReference type="GO" id="GO:0009103">
    <property type="term" value="P:lipopolysaccharide biosynthetic process"/>
    <property type="evidence" value="ECO:0007669"/>
    <property type="project" value="UniProtKB-ARBA"/>
</dbReference>
<feature type="transmembrane region" description="Helical" evidence="8">
    <location>
        <begin position="253"/>
        <end position="271"/>
    </location>
</feature>
<feature type="transmembrane region" description="Helical" evidence="8">
    <location>
        <begin position="335"/>
        <end position="356"/>
    </location>
</feature>
<evidence type="ECO:0000256" key="4">
    <source>
        <dbReference type="ARBA" id="ARBA00022679"/>
    </source>
</evidence>
<feature type="transmembrane region" description="Helical" evidence="8">
    <location>
        <begin position="363"/>
        <end position="381"/>
    </location>
</feature>
<evidence type="ECO:0000259" key="9">
    <source>
        <dbReference type="Pfam" id="PF13231"/>
    </source>
</evidence>
<evidence type="ECO:0000256" key="3">
    <source>
        <dbReference type="ARBA" id="ARBA00022676"/>
    </source>
</evidence>
<dbReference type="PANTHER" id="PTHR33908:SF11">
    <property type="entry name" value="MEMBRANE PROTEIN"/>
    <property type="match status" value="1"/>
</dbReference>
<evidence type="ECO:0000256" key="7">
    <source>
        <dbReference type="ARBA" id="ARBA00023136"/>
    </source>
</evidence>
<keyword evidence="4" id="KW-0808">Transferase</keyword>
<feature type="transmembrane region" description="Helical" evidence="8">
    <location>
        <begin position="156"/>
        <end position="174"/>
    </location>
</feature>
<feature type="transmembrane region" description="Helical" evidence="8">
    <location>
        <begin position="222"/>
        <end position="241"/>
    </location>
</feature>
<dbReference type="EMBL" id="VBOT01000007">
    <property type="protein sequence ID" value="TMQ53935.1"/>
    <property type="molecule type" value="Genomic_DNA"/>
</dbReference>
<keyword evidence="2" id="KW-1003">Cell membrane</keyword>
<evidence type="ECO:0000256" key="1">
    <source>
        <dbReference type="ARBA" id="ARBA00004651"/>
    </source>
</evidence>
<feature type="transmembrane region" description="Helical" evidence="8">
    <location>
        <begin position="181"/>
        <end position="202"/>
    </location>
</feature>
<keyword evidence="5 8" id="KW-0812">Transmembrane</keyword>
<accession>A0A538SRB3</accession>
<feature type="transmembrane region" description="Helical" evidence="8">
    <location>
        <begin position="283"/>
        <end position="305"/>
    </location>
</feature>
<evidence type="ECO:0000256" key="5">
    <source>
        <dbReference type="ARBA" id="ARBA00022692"/>
    </source>
</evidence>
<keyword evidence="7 8" id="KW-0472">Membrane</keyword>
<feature type="transmembrane region" description="Helical" evidence="8">
    <location>
        <begin position="98"/>
        <end position="119"/>
    </location>
</feature>
<name>A0A538SRB3_UNCEI</name>